<evidence type="ECO:0000313" key="2">
    <source>
        <dbReference type="EMBL" id="BAY53258.1"/>
    </source>
</evidence>
<dbReference type="EMBL" id="AP018203">
    <property type="protein sequence ID" value="BAY53258.1"/>
    <property type="molecule type" value="Genomic_DNA"/>
</dbReference>
<dbReference type="AlphaFoldDB" id="A0A1Z4J9B4"/>
<organism evidence="2 3">
    <name type="scientific">Leptolyngbya boryana NIES-2135</name>
    <dbReference type="NCBI Taxonomy" id="1973484"/>
    <lineage>
        <taxon>Bacteria</taxon>
        <taxon>Bacillati</taxon>
        <taxon>Cyanobacteriota</taxon>
        <taxon>Cyanophyceae</taxon>
        <taxon>Leptolyngbyales</taxon>
        <taxon>Leptolyngbyaceae</taxon>
        <taxon>Leptolyngbya group</taxon>
        <taxon>Leptolyngbya</taxon>
    </lineage>
</organism>
<keyword evidence="3" id="KW-1185">Reference proteome</keyword>
<keyword evidence="1" id="KW-0732">Signal</keyword>
<sequence length="117" mass="12230">MKPVFGKWCATALSLIISSAGAIAISSPSFAQSINQTPPITLVHLARQGYLQNQGIPSGSDLVQAIATGTITPEALIQAGIQNNLVPSSALNDPGYINIVQVEFQDILQRNLLSSGS</sequence>
<feature type="signal peptide" evidence="1">
    <location>
        <begin position="1"/>
        <end position="31"/>
    </location>
</feature>
<gene>
    <name evidence="2" type="ORF">NIES2135_00600</name>
</gene>
<feature type="chain" id="PRO_5011108867" evidence="1">
    <location>
        <begin position="32"/>
        <end position="117"/>
    </location>
</feature>
<evidence type="ECO:0000256" key="1">
    <source>
        <dbReference type="SAM" id="SignalP"/>
    </source>
</evidence>
<proteinExistence type="predicted"/>
<accession>A0A1Z4J9B4</accession>
<name>A0A1Z4J9B4_LEPBY</name>
<dbReference type="Proteomes" id="UP000217895">
    <property type="component" value="Chromosome"/>
</dbReference>
<protein>
    <submittedName>
        <fullName evidence="2">Uncharacterized protein</fullName>
    </submittedName>
</protein>
<reference evidence="2 3" key="1">
    <citation type="submission" date="2017-06" db="EMBL/GenBank/DDBJ databases">
        <title>Genome sequencing of cyanobaciteial culture collection at National Institute for Environmental Studies (NIES).</title>
        <authorList>
            <person name="Hirose Y."/>
            <person name="Shimura Y."/>
            <person name="Fujisawa T."/>
            <person name="Nakamura Y."/>
            <person name="Kawachi M."/>
        </authorList>
    </citation>
    <scope>NUCLEOTIDE SEQUENCE [LARGE SCALE GENOMIC DNA]</scope>
    <source>
        <strain evidence="2 3">NIES-2135</strain>
    </source>
</reference>
<evidence type="ECO:0000313" key="3">
    <source>
        <dbReference type="Proteomes" id="UP000217895"/>
    </source>
</evidence>